<protein>
    <recommendedName>
        <fullName evidence="4">Putative pterin-4-alpha-carbinolamine dehydratase</fullName>
        <ecNumber evidence="3">4.2.1.96</ecNumber>
    </recommendedName>
</protein>
<dbReference type="InterPro" id="IPR001533">
    <property type="entry name" value="Pterin_deHydtase"/>
</dbReference>
<organism evidence="6 7">
    <name type="scientific">Streptomyces abyssalis</name>
    <dbReference type="NCBI Taxonomy" id="933944"/>
    <lineage>
        <taxon>Bacteria</taxon>
        <taxon>Bacillati</taxon>
        <taxon>Actinomycetota</taxon>
        <taxon>Actinomycetes</taxon>
        <taxon>Kitasatosporales</taxon>
        <taxon>Streptomycetaceae</taxon>
        <taxon>Streptomyces</taxon>
    </lineage>
</organism>
<evidence type="ECO:0000256" key="5">
    <source>
        <dbReference type="ARBA" id="ARBA00023239"/>
    </source>
</evidence>
<dbReference type="RefSeq" id="WP_070010151.1">
    <property type="nucleotide sequence ID" value="NZ_LJGS01000038.1"/>
</dbReference>
<reference evidence="6 7" key="1">
    <citation type="journal article" date="2016" name="Front. Microbiol.">
        <title>Comparative Genomics Analysis of Streptomyces Species Reveals Their Adaptation to the Marine Environment and Their Diversity at the Genomic Level.</title>
        <authorList>
            <person name="Tian X."/>
            <person name="Zhang Z."/>
            <person name="Yang T."/>
            <person name="Chen M."/>
            <person name="Li J."/>
            <person name="Chen F."/>
            <person name="Yang J."/>
            <person name="Li W."/>
            <person name="Zhang B."/>
            <person name="Zhang Z."/>
            <person name="Wu J."/>
            <person name="Zhang C."/>
            <person name="Long L."/>
            <person name="Xiao J."/>
        </authorList>
    </citation>
    <scope>NUCLEOTIDE SEQUENCE [LARGE SCALE GENOMIC DNA]</scope>
    <source>
        <strain evidence="6 7">SCSIO 10390</strain>
    </source>
</reference>
<name>A0A1E7JS45_9ACTN</name>
<accession>A0A1E7JS45</accession>
<dbReference type="GO" id="GO:0008124">
    <property type="term" value="F:4-alpha-hydroxytetrahydrobiopterin dehydratase activity"/>
    <property type="evidence" value="ECO:0007669"/>
    <property type="project" value="UniProtKB-EC"/>
</dbReference>
<evidence type="ECO:0000313" key="7">
    <source>
        <dbReference type="Proteomes" id="UP000176087"/>
    </source>
</evidence>
<dbReference type="Gene3D" id="3.30.1360.20">
    <property type="entry name" value="Transcriptional coactivator/pterin dehydratase"/>
    <property type="match status" value="1"/>
</dbReference>
<comment type="similarity">
    <text evidence="2">Belongs to the pterin-4-alpha-carbinolamine dehydratase family.</text>
</comment>
<dbReference type="Pfam" id="PF01329">
    <property type="entry name" value="Pterin_4a"/>
    <property type="match status" value="1"/>
</dbReference>
<dbReference type="EC" id="4.2.1.96" evidence="3"/>
<dbReference type="OrthoDB" id="15077at2"/>
<dbReference type="PANTHER" id="PTHR12599">
    <property type="entry name" value="PTERIN-4-ALPHA-CARBINOLAMINE DEHYDRATASE"/>
    <property type="match status" value="1"/>
</dbReference>
<evidence type="ECO:0000256" key="3">
    <source>
        <dbReference type="ARBA" id="ARBA00013252"/>
    </source>
</evidence>
<dbReference type="GO" id="GO:0006729">
    <property type="term" value="P:tetrahydrobiopterin biosynthetic process"/>
    <property type="evidence" value="ECO:0007669"/>
    <property type="project" value="InterPro"/>
</dbReference>
<dbReference type="NCBIfam" id="NF002017">
    <property type="entry name" value="PRK00823.1-2"/>
    <property type="match status" value="1"/>
</dbReference>
<dbReference type="Proteomes" id="UP000176087">
    <property type="component" value="Unassembled WGS sequence"/>
</dbReference>
<evidence type="ECO:0000256" key="2">
    <source>
        <dbReference type="ARBA" id="ARBA00006472"/>
    </source>
</evidence>
<sequence>MAPEALTRQQTDEALAALPGWSTDGDSIARTYSFAKHLPAAAMVIHVAAIQEELNHHSDMALGYNKLSVTVNTHSVGGQVTGKDIELARRIEEIAPGHGAS</sequence>
<evidence type="ECO:0000313" key="6">
    <source>
        <dbReference type="EMBL" id="OEU91723.1"/>
    </source>
</evidence>
<proteinExistence type="inferred from homology"/>
<dbReference type="EMBL" id="LJGT01000037">
    <property type="protein sequence ID" value="OEU91723.1"/>
    <property type="molecule type" value="Genomic_DNA"/>
</dbReference>
<dbReference type="AlphaFoldDB" id="A0A1E7JS45"/>
<dbReference type="PANTHER" id="PTHR12599:SF0">
    <property type="entry name" value="PTERIN-4-ALPHA-CARBINOLAMINE DEHYDRATASE"/>
    <property type="match status" value="1"/>
</dbReference>
<evidence type="ECO:0000256" key="1">
    <source>
        <dbReference type="ARBA" id="ARBA00001554"/>
    </source>
</evidence>
<dbReference type="PATRIC" id="fig|933944.5.peg.1824"/>
<dbReference type="CDD" id="cd00488">
    <property type="entry name" value="PCD_DCoH"/>
    <property type="match status" value="1"/>
</dbReference>
<dbReference type="STRING" id="933944.AN215_04235"/>
<keyword evidence="5" id="KW-0456">Lyase</keyword>
<gene>
    <name evidence="6" type="ORF">AN215_04235</name>
</gene>
<keyword evidence="7" id="KW-1185">Reference proteome</keyword>
<comment type="catalytic activity">
    <reaction evidence="1">
        <text>(4aS,6R)-4a-hydroxy-L-erythro-5,6,7,8-tetrahydrobiopterin = (6R)-L-erythro-6,7-dihydrobiopterin + H2O</text>
        <dbReference type="Rhea" id="RHEA:11920"/>
        <dbReference type="ChEBI" id="CHEBI:15377"/>
        <dbReference type="ChEBI" id="CHEBI:15642"/>
        <dbReference type="ChEBI" id="CHEBI:43120"/>
        <dbReference type="EC" id="4.2.1.96"/>
    </reaction>
</comment>
<evidence type="ECO:0000256" key="4">
    <source>
        <dbReference type="ARBA" id="ARBA00021735"/>
    </source>
</evidence>
<dbReference type="InterPro" id="IPR036428">
    <property type="entry name" value="PCD_sf"/>
</dbReference>
<dbReference type="SUPFAM" id="SSF55248">
    <property type="entry name" value="PCD-like"/>
    <property type="match status" value="1"/>
</dbReference>
<comment type="caution">
    <text evidence="6">The sequence shown here is derived from an EMBL/GenBank/DDBJ whole genome shotgun (WGS) entry which is preliminary data.</text>
</comment>